<proteinExistence type="predicted"/>
<evidence type="ECO:0000256" key="2">
    <source>
        <dbReference type="SAM" id="MobiDB-lite"/>
    </source>
</evidence>
<name>A0A9D3XK66_9SAUR</name>
<organism evidence="3 4">
    <name type="scientific">Mauremys mutica</name>
    <name type="common">yellowpond turtle</name>
    <dbReference type="NCBI Taxonomy" id="74926"/>
    <lineage>
        <taxon>Eukaryota</taxon>
        <taxon>Metazoa</taxon>
        <taxon>Chordata</taxon>
        <taxon>Craniata</taxon>
        <taxon>Vertebrata</taxon>
        <taxon>Euteleostomi</taxon>
        <taxon>Archelosauria</taxon>
        <taxon>Testudinata</taxon>
        <taxon>Testudines</taxon>
        <taxon>Cryptodira</taxon>
        <taxon>Durocryptodira</taxon>
        <taxon>Testudinoidea</taxon>
        <taxon>Geoemydidae</taxon>
        <taxon>Geoemydinae</taxon>
        <taxon>Mauremys</taxon>
    </lineage>
</organism>
<dbReference type="AlphaFoldDB" id="A0A9D3XK66"/>
<feature type="coiled-coil region" evidence="1">
    <location>
        <begin position="47"/>
        <end position="81"/>
    </location>
</feature>
<dbReference type="GO" id="GO:0005179">
    <property type="term" value="F:hormone activity"/>
    <property type="evidence" value="ECO:0007669"/>
    <property type="project" value="InterPro"/>
</dbReference>
<keyword evidence="4" id="KW-1185">Reference proteome</keyword>
<reference evidence="3" key="1">
    <citation type="submission" date="2021-09" db="EMBL/GenBank/DDBJ databases">
        <title>The genome of Mauremys mutica provides insights into the evolution of semi-aquatic lifestyle.</title>
        <authorList>
            <person name="Gong S."/>
            <person name="Gao Y."/>
        </authorList>
    </citation>
    <scope>NUCLEOTIDE SEQUENCE</scope>
    <source>
        <strain evidence="3">MM-2020</strain>
        <tissue evidence="3">Muscle</tissue>
    </source>
</reference>
<dbReference type="EMBL" id="JAHDVG010000469">
    <property type="protein sequence ID" value="KAH1180625.1"/>
    <property type="molecule type" value="Genomic_DNA"/>
</dbReference>
<dbReference type="InterPro" id="IPR021116">
    <property type="entry name" value="Calcitonin/adrenomedullin"/>
</dbReference>
<comment type="caution">
    <text evidence="3">The sequence shown here is derived from an EMBL/GenBank/DDBJ whole genome shotgun (WGS) entry which is preliminary data.</text>
</comment>
<dbReference type="Proteomes" id="UP000827986">
    <property type="component" value="Unassembled WGS sequence"/>
</dbReference>
<dbReference type="GO" id="GO:0005576">
    <property type="term" value="C:extracellular region"/>
    <property type="evidence" value="ECO:0007669"/>
    <property type="project" value="InterPro"/>
</dbReference>
<sequence>MHRAGICVDRSLPAASTSCFRCGGREERPDGYLYEKEAILEYILHQKKEIARQMKAYEKQKKEKRTELEELSRAAEDAKLGTCQTHRLFNWLYHIGASDHKDDSQKDMADPMGYGRRRRREGSPGWHRGPAPHRDSTR</sequence>
<evidence type="ECO:0000256" key="1">
    <source>
        <dbReference type="SAM" id="Coils"/>
    </source>
</evidence>
<dbReference type="GO" id="GO:0005634">
    <property type="term" value="C:nucleus"/>
    <property type="evidence" value="ECO:0007669"/>
    <property type="project" value="TreeGrafter"/>
</dbReference>
<evidence type="ECO:0000313" key="3">
    <source>
        <dbReference type="EMBL" id="KAH1180625.1"/>
    </source>
</evidence>
<feature type="compositionally biased region" description="Basic and acidic residues" evidence="2">
    <location>
        <begin position="99"/>
        <end position="109"/>
    </location>
</feature>
<protein>
    <recommendedName>
        <fullName evidence="5">Nitric oxide synthase-interacting protein</fullName>
    </recommendedName>
</protein>
<keyword evidence="1" id="KW-0175">Coiled coil</keyword>
<evidence type="ECO:0000313" key="4">
    <source>
        <dbReference type="Proteomes" id="UP000827986"/>
    </source>
</evidence>
<feature type="region of interest" description="Disordered" evidence="2">
    <location>
        <begin position="99"/>
        <end position="138"/>
    </location>
</feature>
<dbReference type="PANTHER" id="PTHR13063">
    <property type="entry name" value="ENOS INTERACTING PROTEIN"/>
    <property type="match status" value="1"/>
</dbReference>
<dbReference type="InterPro" id="IPR016818">
    <property type="entry name" value="NOSIP"/>
</dbReference>
<dbReference type="GO" id="GO:0061630">
    <property type="term" value="F:ubiquitin protein ligase activity"/>
    <property type="evidence" value="ECO:0007669"/>
    <property type="project" value="InterPro"/>
</dbReference>
<accession>A0A9D3XK66</accession>
<evidence type="ECO:0008006" key="5">
    <source>
        <dbReference type="Google" id="ProtNLM"/>
    </source>
</evidence>
<gene>
    <name evidence="3" type="ORF">KIL84_001559</name>
</gene>
<dbReference type="Pfam" id="PF00214">
    <property type="entry name" value="Calc_CGRP_IAPP"/>
    <property type="match status" value="1"/>
</dbReference>
<dbReference type="PANTHER" id="PTHR13063:SF10">
    <property type="entry name" value="NITRIC OXIDE SYNTHASE-INTERACTING PROTEIN"/>
    <property type="match status" value="1"/>
</dbReference>